<feature type="binding site" evidence="4">
    <location>
        <position position="55"/>
    </location>
    <ligand>
        <name>substrate</name>
    </ligand>
</feature>
<dbReference type="RefSeq" id="WP_126322470.1">
    <property type="nucleotide sequence ID" value="NZ_AP018005.1"/>
</dbReference>
<dbReference type="Gene3D" id="3.40.50.10420">
    <property type="entry name" value="NagB/RpiA/CoA transferase-like"/>
    <property type="match status" value="1"/>
</dbReference>
<dbReference type="PANTHER" id="PTHR23407">
    <property type="entry name" value="ATPASE INHIBITOR/5-FORMYLTETRAHYDROFOLATE CYCLO-LIGASE"/>
    <property type="match status" value="1"/>
</dbReference>
<keyword evidence="3 4" id="KW-0067">ATP-binding</keyword>
<dbReference type="GO" id="GO:0046872">
    <property type="term" value="F:metal ion binding"/>
    <property type="evidence" value="ECO:0007669"/>
    <property type="project" value="UniProtKB-KW"/>
</dbReference>
<comment type="cofactor">
    <cofactor evidence="5">
        <name>Mg(2+)</name>
        <dbReference type="ChEBI" id="CHEBI:18420"/>
    </cofactor>
</comment>
<dbReference type="InterPro" id="IPR024185">
    <property type="entry name" value="FTHF_cligase-like_sf"/>
</dbReference>
<reference evidence="6 7" key="1">
    <citation type="submission" date="2017-03" db="EMBL/GenBank/DDBJ databases">
        <title>The genome sequence of Candidatus Rickettsiella viridis.</title>
        <authorList>
            <person name="Nikoh N."/>
            <person name="Tsuchida T."/>
            <person name="Yamaguchi K."/>
            <person name="Maeda T."/>
            <person name="Shigenobu S."/>
            <person name="Fukatsu T."/>
        </authorList>
    </citation>
    <scope>NUCLEOTIDE SEQUENCE [LARGE SCALE GENOMIC DNA]</scope>
    <source>
        <strain evidence="6 7">Ap-RA04</strain>
    </source>
</reference>
<keyword evidence="5" id="KW-0479">Metal-binding</keyword>
<proteinExistence type="inferred from homology"/>
<dbReference type="NCBIfam" id="TIGR02727">
    <property type="entry name" value="MTHFS_bact"/>
    <property type="match status" value="1"/>
</dbReference>
<dbReference type="EC" id="6.3.3.2" evidence="5"/>
<feature type="binding site" evidence="4">
    <location>
        <begin position="4"/>
        <end position="8"/>
    </location>
    <ligand>
        <name>ATP</name>
        <dbReference type="ChEBI" id="CHEBI:30616"/>
    </ligand>
</feature>
<evidence type="ECO:0000313" key="6">
    <source>
        <dbReference type="EMBL" id="BBB14966.1"/>
    </source>
</evidence>
<keyword evidence="7" id="KW-1185">Reference proteome</keyword>
<evidence type="ECO:0000256" key="3">
    <source>
        <dbReference type="ARBA" id="ARBA00022840"/>
    </source>
</evidence>
<dbReference type="GO" id="GO:0009396">
    <property type="term" value="P:folic acid-containing compound biosynthetic process"/>
    <property type="evidence" value="ECO:0007669"/>
    <property type="project" value="TreeGrafter"/>
</dbReference>
<keyword evidence="6" id="KW-0436">Ligase</keyword>
<dbReference type="GO" id="GO:0030272">
    <property type="term" value="F:5-formyltetrahydrofolate cyclo-ligase activity"/>
    <property type="evidence" value="ECO:0007669"/>
    <property type="project" value="UniProtKB-EC"/>
</dbReference>
<dbReference type="PANTHER" id="PTHR23407:SF1">
    <property type="entry name" value="5-FORMYLTETRAHYDROFOLATE CYCLO-LIGASE"/>
    <property type="match status" value="1"/>
</dbReference>
<feature type="binding site" evidence="4">
    <location>
        <begin position="132"/>
        <end position="140"/>
    </location>
    <ligand>
        <name>ATP</name>
        <dbReference type="ChEBI" id="CHEBI:30616"/>
    </ligand>
</feature>
<dbReference type="InterPro" id="IPR037171">
    <property type="entry name" value="NagB/RpiA_transferase-like"/>
</dbReference>
<evidence type="ECO:0000256" key="2">
    <source>
        <dbReference type="ARBA" id="ARBA00022741"/>
    </source>
</evidence>
<evidence type="ECO:0000256" key="4">
    <source>
        <dbReference type="PIRSR" id="PIRSR006806-1"/>
    </source>
</evidence>
<evidence type="ECO:0000256" key="5">
    <source>
        <dbReference type="RuleBase" id="RU361279"/>
    </source>
</evidence>
<dbReference type="GO" id="GO:0035999">
    <property type="term" value="P:tetrahydrofolate interconversion"/>
    <property type="evidence" value="ECO:0007669"/>
    <property type="project" value="TreeGrafter"/>
</dbReference>
<dbReference type="InterPro" id="IPR002698">
    <property type="entry name" value="FTHF_cligase"/>
</dbReference>
<comment type="similarity">
    <text evidence="1 5">Belongs to the 5-formyltetrahydrofolate cyclo-ligase family.</text>
</comment>
<dbReference type="EMBL" id="AP018005">
    <property type="protein sequence ID" value="BBB14966.1"/>
    <property type="molecule type" value="Genomic_DNA"/>
</dbReference>
<gene>
    <name evidence="6" type="primary">yfiH</name>
    <name evidence="6" type="ORF">RVIR1_04540</name>
</gene>
<comment type="catalytic activity">
    <reaction evidence="5">
        <text>(6S)-5-formyl-5,6,7,8-tetrahydrofolate + ATP = (6R)-5,10-methenyltetrahydrofolate + ADP + phosphate</text>
        <dbReference type="Rhea" id="RHEA:10488"/>
        <dbReference type="ChEBI" id="CHEBI:30616"/>
        <dbReference type="ChEBI" id="CHEBI:43474"/>
        <dbReference type="ChEBI" id="CHEBI:57455"/>
        <dbReference type="ChEBI" id="CHEBI:57457"/>
        <dbReference type="ChEBI" id="CHEBI:456216"/>
        <dbReference type="EC" id="6.3.3.2"/>
    </reaction>
</comment>
<dbReference type="PIRSF" id="PIRSF006806">
    <property type="entry name" value="FTHF_cligase"/>
    <property type="match status" value="1"/>
</dbReference>
<dbReference type="OrthoDB" id="9801938at2"/>
<accession>A0A2Z5UTM7</accession>
<dbReference type="GO" id="GO:0005524">
    <property type="term" value="F:ATP binding"/>
    <property type="evidence" value="ECO:0007669"/>
    <property type="project" value="UniProtKB-KW"/>
</dbReference>
<keyword evidence="2 4" id="KW-0547">Nucleotide-binding</keyword>
<dbReference type="KEGG" id="rvi:RVIR1_04540"/>
<sequence>MDARSALRKKLREYRAKLSLHDQTVASQEITQRLIQDPRFQKSQHVAAYIAINQEVDPELIIKTAWENDKNCYLPVLQKKQLMFSLYKKHMLLIKNQFNIPEPPLLPESIIQPCDLDIVLVPLLGFTNNSERLGMGGGFYDRSFSFLLNDIRPAKPYLIGLAYEWQKVESFESSAWDVPLNAVATEENFYVNTNL</sequence>
<name>A0A2Z5UTM7_9COXI</name>
<dbReference type="AlphaFoldDB" id="A0A2Z5UTM7"/>
<evidence type="ECO:0000313" key="7">
    <source>
        <dbReference type="Proteomes" id="UP000282483"/>
    </source>
</evidence>
<feature type="binding site" evidence="4">
    <location>
        <position position="50"/>
    </location>
    <ligand>
        <name>substrate</name>
    </ligand>
</feature>
<evidence type="ECO:0000256" key="1">
    <source>
        <dbReference type="ARBA" id="ARBA00010638"/>
    </source>
</evidence>
<keyword evidence="5" id="KW-0460">Magnesium</keyword>
<organism evidence="6 7">
    <name type="scientific">Candidatus Rickettsiella viridis</name>
    <dbReference type="NCBI Taxonomy" id="676208"/>
    <lineage>
        <taxon>Bacteria</taxon>
        <taxon>Pseudomonadati</taxon>
        <taxon>Pseudomonadota</taxon>
        <taxon>Gammaproteobacteria</taxon>
        <taxon>Legionellales</taxon>
        <taxon>Coxiellaceae</taxon>
        <taxon>Rickettsiella</taxon>
    </lineage>
</organism>
<dbReference type="Pfam" id="PF01812">
    <property type="entry name" value="5-FTHF_cyc-lig"/>
    <property type="match status" value="1"/>
</dbReference>
<dbReference type="Proteomes" id="UP000282483">
    <property type="component" value="Chromosome"/>
</dbReference>
<protein>
    <recommendedName>
        <fullName evidence="5">5-formyltetrahydrofolate cyclo-ligase</fullName>
        <ecNumber evidence="5">6.3.3.2</ecNumber>
    </recommendedName>
</protein>
<dbReference type="SUPFAM" id="SSF100950">
    <property type="entry name" value="NagB/RpiA/CoA transferase-like"/>
    <property type="match status" value="1"/>
</dbReference>